<sequence length="51" mass="5831">MTYHDICERCEGCGADPLQPFHDAEVRICVECHGDGYVDVFEFRLPERLSA</sequence>
<dbReference type="SUPFAM" id="SSF57938">
    <property type="entry name" value="DnaJ/Hsp40 cysteine-rich domain"/>
    <property type="match status" value="1"/>
</dbReference>
<dbReference type="Gene3D" id="6.20.20.10">
    <property type="match status" value="1"/>
</dbReference>
<dbReference type="AlphaFoldDB" id="A0A917EX79"/>
<evidence type="ECO:0000313" key="2">
    <source>
        <dbReference type="Proteomes" id="UP000598775"/>
    </source>
</evidence>
<dbReference type="RefSeq" id="WP_229715276.1">
    <property type="nucleotide sequence ID" value="NZ_BMGP01000004.1"/>
</dbReference>
<dbReference type="EMBL" id="BMGP01000004">
    <property type="protein sequence ID" value="GGF30018.1"/>
    <property type="molecule type" value="Genomic_DNA"/>
</dbReference>
<proteinExistence type="predicted"/>
<keyword evidence="2" id="KW-1185">Reference proteome</keyword>
<organism evidence="1 2">
    <name type="scientific">Subtercola lobariae</name>
    <dbReference type="NCBI Taxonomy" id="1588641"/>
    <lineage>
        <taxon>Bacteria</taxon>
        <taxon>Bacillati</taxon>
        <taxon>Actinomycetota</taxon>
        <taxon>Actinomycetes</taxon>
        <taxon>Micrococcales</taxon>
        <taxon>Microbacteriaceae</taxon>
        <taxon>Subtercola</taxon>
    </lineage>
</organism>
<accession>A0A917EX79</accession>
<gene>
    <name evidence="1" type="ORF">GCM10011399_24020</name>
</gene>
<comment type="caution">
    <text evidence="1">The sequence shown here is derived from an EMBL/GenBank/DDBJ whole genome shotgun (WGS) entry which is preliminary data.</text>
</comment>
<protein>
    <submittedName>
        <fullName evidence="1">Uncharacterized protein</fullName>
    </submittedName>
</protein>
<dbReference type="Proteomes" id="UP000598775">
    <property type="component" value="Unassembled WGS sequence"/>
</dbReference>
<name>A0A917EX79_9MICO</name>
<dbReference type="InterPro" id="IPR036410">
    <property type="entry name" value="HSP_DnaJ_Cys-rich_dom_sf"/>
</dbReference>
<reference evidence="1 2" key="1">
    <citation type="journal article" date="2014" name="Int. J. Syst. Evol. Microbiol.">
        <title>Complete genome sequence of Corynebacterium casei LMG S-19264T (=DSM 44701T), isolated from a smear-ripened cheese.</title>
        <authorList>
            <consortium name="US DOE Joint Genome Institute (JGI-PGF)"/>
            <person name="Walter F."/>
            <person name="Albersmeier A."/>
            <person name="Kalinowski J."/>
            <person name="Ruckert C."/>
        </authorList>
    </citation>
    <scope>NUCLEOTIDE SEQUENCE [LARGE SCALE GENOMIC DNA]</scope>
    <source>
        <strain evidence="1 2">CGMCC 1.12976</strain>
    </source>
</reference>
<evidence type="ECO:0000313" key="1">
    <source>
        <dbReference type="EMBL" id="GGF30018.1"/>
    </source>
</evidence>